<gene>
    <name evidence="4" type="ORF">SAMN02745751_03374</name>
</gene>
<name>A0A1M6M6C6_9FIRM</name>
<dbReference type="InterPro" id="IPR051203">
    <property type="entry name" value="Polysaccharide_Synthase-Rel"/>
</dbReference>
<dbReference type="AlphaFoldDB" id="A0A1M6M6C6"/>
<feature type="transmembrane region" description="Helical" evidence="2">
    <location>
        <begin position="45"/>
        <end position="63"/>
    </location>
</feature>
<protein>
    <submittedName>
        <fullName evidence="4">NDP-sugar epimerase, includes UDP-GlcNAc-inverting 4,6-dehydratase FlaA1 and capsular polysaccharide biosynthesis protein EpsC</fullName>
    </submittedName>
</protein>
<proteinExistence type="inferred from homology"/>
<organism evidence="4 5">
    <name type="scientific">Dethiosulfatibacter aminovorans DSM 17477</name>
    <dbReference type="NCBI Taxonomy" id="1121476"/>
    <lineage>
        <taxon>Bacteria</taxon>
        <taxon>Bacillati</taxon>
        <taxon>Bacillota</taxon>
        <taxon>Tissierellia</taxon>
        <taxon>Dethiosulfatibacter</taxon>
    </lineage>
</organism>
<keyword evidence="2" id="KW-0812">Transmembrane</keyword>
<dbReference type="OrthoDB" id="9803111at2"/>
<sequence length="612" mass="69223">MKRKLRTVYLIAADAVLLTISIMASFLLRFDGTVPEEFAVVLKKYIISIILIKLIVLFFFKLYKSLWEYASIEEMMEIVAGVVFANIVFVAFMFFLQARMPRSIYILTTVFDMVLLGGLRMSYRVFRRYRIFGGNINNIFSTEKRKKIMVIGGGDAGIMIVKELKNRNFREGEPVVIMDDDPNKKGKNINGITVEGGRHSIVETAEDKNIDEIIIAIPSASRKEIKGIIEECKKTDCKLKILPGVYELIDGNVNISKIREVQIEDLLGREEIRLDTDNINDFLKGKTVMVTGGAGSIGSELARQIARFQPEKLILIDINENGLYAIQQELNWTYNKEEKTLDFQAKVGSIRDADRLNHLFRKYKPEVVFHAAAHKHVPLMEDSPHEAIKNNVFGTLNLVRVADKYNVEKFVQISTDKAVNPTNVMGATKRICEIIIRTFNAKSNTEYVAVRFGNVLGSNGSVIPLFKKQIAAGGPVTVTHPEIIRYFMTIPEASQLVLQAGAMAEGGEIFVLDMGEPVKILNLAEDLIKLSGFTPYEDMDIKFTGLRPGEKLYEELLLDGEGITKTKHRKIFIGKPYFTDMGHLMEHLDNLRDNIDNRNGKNLRTRGRLIML</sequence>
<dbReference type="PANTHER" id="PTHR43318">
    <property type="entry name" value="UDP-N-ACETYLGLUCOSAMINE 4,6-DEHYDRATASE"/>
    <property type="match status" value="1"/>
</dbReference>
<dbReference type="CDD" id="cd05237">
    <property type="entry name" value="UDP_invert_4-6DH_SDR_e"/>
    <property type="match status" value="1"/>
</dbReference>
<dbReference type="Gene3D" id="3.40.50.720">
    <property type="entry name" value="NAD(P)-binding Rossmann-like Domain"/>
    <property type="match status" value="2"/>
</dbReference>
<dbReference type="STRING" id="1121476.SAMN02745751_03374"/>
<accession>A0A1M6M6C6</accession>
<keyword evidence="2" id="KW-1133">Transmembrane helix</keyword>
<evidence type="ECO:0000313" key="5">
    <source>
        <dbReference type="Proteomes" id="UP000184052"/>
    </source>
</evidence>
<keyword evidence="2" id="KW-0472">Membrane</keyword>
<dbReference type="EMBL" id="FQZL01000038">
    <property type="protein sequence ID" value="SHJ79007.1"/>
    <property type="molecule type" value="Genomic_DNA"/>
</dbReference>
<comment type="similarity">
    <text evidence="1">Belongs to the polysaccharide synthase family.</text>
</comment>
<dbReference type="Pfam" id="PF02719">
    <property type="entry name" value="Polysacc_synt_2"/>
    <property type="match status" value="1"/>
</dbReference>
<dbReference type="InterPro" id="IPR036291">
    <property type="entry name" value="NAD(P)-bd_dom_sf"/>
</dbReference>
<evidence type="ECO:0000256" key="1">
    <source>
        <dbReference type="ARBA" id="ARBA00007430"/>
    </source>
</evidence>
<dbReference type="Proteomes" id="UP000184052">
    <property type="component" value="Unassembled WGS sequence"/>
</dbReference>
<feature type="transmembrane region" description="Helical" evidence="2">
    <location>
        <begin position="75"/>
        <end position="98"/>
    </location>
</feature>
<dbReference type="SUPFAM" id="SSF51735">
    <property type="entry name" value="NAD(P)-binding Rossmann-fold domains"/>
    <property type="match status" value="2"/>
</dbReference>
<dbReference type="RefSeq" id="WP_073050731.1">
    <property type="nucleotide sequence ID" value="NZ_FQZL01000038.1"/>
</dbReference>
<evidence type="ECO:0000259" key="3">
    <source>
        <dbReference type="Pfam" id="PF02719"/>
    </source>
</evidence>
<feature type="transmembrane region" description="Helical" evidence="2">
    <location>
        <begin position="7"/>
        <end position="30"/>
    </location>
</feature>
<evidence type="ECO:0000256" key="2">
    <source>
        <dbReference type="SAM" id="Phobius"/>
    </source>
</evidence>
<dbReference type="Pfam" id="PF13727">
    <property type="entry name" value="CoA_binding_3"/>
    <property type="match status" value="1"/>
</dbReference>
<keyword evidence="5" id="KW-1185">Reference proteome</keyword>
<dbReference type="InterPro" id="IPR003869">
    <property type="entry name" value="Polysac_CapD-like"/>
</dbReference>
<dbReference type="PANTHER" id="PTHR43318:SF1">
    <property type="entry name" value="POLYSACCHARIDE BIOSYNTHESIS PROTEIN EPSC-RELATED"/>
    <property type="match status" value="1"/>
</dbReference>
<reference evidence="4 5" key="1">
    <citation type="submission" date="2016-11" db="EMBL/GenBank/DDBJ databases">
        <authorList>
            <person name="Jaros S."/>
            <person name="Januszkiewicz K."/>
            <person name="Wedrychowicz H."/>
        </authorList>
    </citation>
    <scope>NUCLEOTIDE SEQUENCE [LARGE SCALE GENOMIC DNA]</scope>
    <source>
        <strain evidence="4 5">DSM 17477</strain>
    </source>
</reference>
<feature type="domain" description="Polysaccharide biosynthesis protein CapD-like" evidence="3">
    <location>
        <begin position="288"/>
        <end position="574"/>
    </location>
</feature>
<evidence type="ECO:0000313" key="4">
    <source>
        <dbReference type="EMBL" id="SHJ79007.1"/>
    </source>
</evidence>